<dbReference type="EMBL" id="PQWO01000003">
    <property type="protein sequence ID" value="PZD74235.1"/>
    <property type="molecule type" value="Genomic_DNA"/>
</dbReference>
<reference evidence="1 2" key="1">
    <citation type="journal article" date="2018" name="Sci. Rep.">
        <title>A novel species of the marine cyanobacterium Acaryochloris with a unique pigment content and lifestyle.</title>
        <authorList>
            <person name="Partensky F."/>
            <person name="Six C."/>
            <person name="Ratin M."/>
            <person name="Garczarek L."/>
            <person name="Vaulot D."/>
            <person name="Probert I."/>
            <person name="Calteau A."/>
            <person name="Gourvil P."/>
            <person name="Marie D."/>
            <person name="Grebert T."/>
            <person name="Bouchier C."/>
            <person name="Le Panse S."/>
            <person name="Gachenot M."/>
            <person name="Rodriguez F."/>
            <person name="Garrido J.L."/>
        </authorList>
    </citation>
    <scope>NUCLEOTIDE SEQUENCE [LARGE SCALE GENOMIC DNA]</scope>
    <source>
        <strain evidence="1 2">RCC1774</strain>
    </source>
</reference>
<dbReference type="PANTHER" id="PTHR43861">
    <property type="entry name" value="TRANS-ACONITATE 2-METHYLTRANSFERASE-RELATED"/>
    <property type="match status" value="1"/>
</dbReference>
<dbReference type="AlphaFoldDB" id="A0A2W1JSW4"/>
<comment type="caution">
    <text evidence="1">The sequence shown here is derived from an EMBL/GenBank/DDBJ whole genome shotgun (WGS) entry which is preliminary data.</text>
</comment>
<gene>
    <name evidence="1" type="primary">ubiG_1</name>
    <name evidence="1" type="ORF">C1752_01157</name>
</gene>
<dbReference type="EC" id="2.1.1.222" evidence="1"/>
<dbReference type="RefSeq" id="WP_110985143.1">
    <property type="nucleotide sequence ID" value="NZ_CAWNWM010000003.1"/>
</dbReference>
<dbReference type="GO" id="GO:0032259">
    <property type="term" value="P:methylation"/>
    <property type="evidence" value="ECO:0007669"/>
    <property type="project" value="UniProtKB-KW"/>
</dbReference>
<dbReference type="Proteomes" id="UP000248857">
    <property type="component" value="Unassembled WGS sequence"/>
</dbReference>
<protein>
    <submittedName>
        <fullName evidence="1">Ubiquinone biosynthesis O-methyltransferase</fullName>
        <ecNumber evidence="1">2.1.1.222</ecNumber>
    </submittedName>
</protein>
<name>A0A2W1JSW4_9CYAN</name>
<proteinExistence type="predicted"/>
<dbReference type="CDD" id="cd02440">
    <property type="entry name" value="AdoMet_MTases"/>
    <property type="match status" value="1"/>
</dbReference>
<dbReference type="SUPFAM" id="SSF53335">
    <property type="entry name" value="S-adenosyl-L-methionine-dependent methyltransferases"/>
    <property type="match status" value="1"/>
</dbReference>
<keyword evidence="1" id="KW-0489">Methyltransferase</keyword>
<evidence type="ECO:0000313" key="2">
    <source>
        <dbReference type="Proteomes" id="UP000248857"/>
    </source>
</evidence>
<keyword evidence="1" id="KW-0830">Ubiquinone</keyword>
<keyword evidence="2" id="KW-1185">Reference proteome</keyword>
<dbReference type="Gene3D" id="3.40.50.150">
    <property type="entry name" value="Vaccinia Virus protein VP39"/>
    <property type="match status" value="1"/>
</dbReference>
<evidence type="ECO:0000313" key="1">
    <source>
        <dbReference type="EMBL" id="PZD74235.1"/>
    </source>
</evidence>
<dbReference type="GO" id="GO:0102208">
    <property type="term" value="F:2-polyprenyl-6-hydroxyphenol methylase activity"/>
    <property type="evidence" value="ECO:0007669"/>
    <property type="project" value="UniProtKB-EC"/>
</dbReference>
<dbReference type="OrthoDB" id="532868at2"/>
<dbReference type="InterPro" id="IPR029063">
    <property type="entry name" value="SAM-dependent_MTases_sf"/>
</dbReference>
<organism evidence="1 2">
    <name type="scientific">Acaryochloris thomasi RCC1774</name>
    <dbReference type="NCBI Taxonomy" id="1764569"/>
    <lineage>
        <taxon>Bacteria</taxon>
        <taxon>Bacillati</taxon>
        <taxon>Cyanobacteriota</taxon>
        <taxon>Cyanophyceae</taxon>
        <taxon>Acaryochloridales</taxon>
        <taxon>Acaryochloridaceae</taxon>
        <taxon>Acaryochloris</taxon>
        <taxon>Acaryochloris thomasi</taxon>
    </lineage>
</organism>
<dbReference type="Pfam" id="PF13489">
    <property type="entry name" value="Methyltransf_23"/>
    <property type="match status" value="1"/>
</dbReference>
<sequence length="302" mass="35478">MSKEIVQLDLKEEYSYWKREFSFGVEDDLQNKSPSVLYFWHRKTNKVVELVRDNIDLFSPKDRESQKLFVELGCGHGVEIFAIRSILEQKKDSFKYVGFEGAPKHLELCNLRRRFHLENCSESDNISFSWMDFAELKFPSHYGQADFLYCSEVIEHIPEPEKFLSKIHEFIAPGGYLILTTPNEPNVFQRSFWSSKRRKKMLKQVEQLRETPRKFTCEGKEIDVYGHVSCKTIQAWEEILKNTGFELVDFRRGAITHGHFRKSNDQSFLFGARLLVEAAFDLLPNKMSRPLSGQLIGLYRKR</sequence>
<accession>A0A2W1JSW4</accession>
<keyword evidence="1" id="KW-0808">Transferase</keyword>